<keyword evidence="3" id="KW-1185">Reference proteome</keyword>
<dbReference type="EMBL" id="JARJLG010000003">
    <property type="protein sequence ID" value="KAJ7782473.1"/>
    <property type="molecule type" value="Genomic_DNA"/>
</dbReference>
<gene>
    <name evidence="2" type="ORF">DFH07DRAFT_790740</name>
</gene>
<comment type="caution">
    <text evidence="2">The sequence shown here is derived from an EMBL/GenBank/DDBJ whole genome shotgun (WGS) entry which is preliminary data.</text>
</comment>
<accession>A0AAD7KBZ6</accession>
<evidence type="ECO:0000313" key="3">
    <source>
        <dbReference type="Proteomes" id="UP001215280"/>
    </source>
</evidence>
<dbReference type="AlphaFoldDB" id="A0AAD7KBZ6"/>
<dbReference type="Proteomes" id="UP001215280">
    <property type="component" value="Unassembled WGS sequence"/>
</dbReference>
<feature type="compositionally biased region" description="Basic and acidic residues" evidence="1">
    <location>
        <begin position="117"/>
        <end position="151"/>
    </location>
</feature>
<feature type="compositionally biased region" description="Basic and acidic residues" evidence="1">
    <location>
        <begin position="13"/>
        <end position="25"/>
    </location>
</feature>
<name>A0AAD7KBZ6_9AGAR</name>
<feature type="compositionally biased region" description="Basic and acidic residues" evidence="1">
    <location>
        <begin position="241"/>
        <end position="258"/>
    </location>
</feature>
<feature type="compositionally biased region" description="Low complexity" evidence="1">
    <location>
        <begin position="191"/>
        <end position="204"/>
    </location>
</feature>
<feature type="compositionally biased region" description="Acidic residues" evidence="1">
    <location>
        <begin position="297"/>
        <end position="306"/>
    </location>
</feature>
<organism evidence="2 3">
    <name type="scientific">Mycena maculata</name>
    <dbReference type="NCBI Taxonomy" id="230809"/>
    <lineage>
        <taxon>Eukaryota</taxon>
        <taxon>Fungi</taxon>
        <taxon>Dikarya</taxon>
        <taxon>Basidiomycota</taxon>
        <taxon>Agaricomycotina</taxon>
        <taxon>Agaricomycetes</taxon>
        <taxon>Agaricomycetidae</taxon>
        <taxon>Agaricales</taxon>
        <taxon>Marasmiineae</taxon>
        <taxon>Mycenaceae</taxon>
        <taxon>Mycena</taxon>
    </lineage>
</organism>
<evidence type="ECO:0000256" key="1">
    <source>
        <dbReference type="SAM" id="MobiDB-lite"/>
    </source>
</evidence>
<protein>
    <submittedName>
        <fullName evidence="2">Uncharacterized protein</fullName>
    </submittedName>
</protein>
<sequence>MAERRAAAKTKKRQWDPPSKAERALVEGGATGGPAARHEPAVILRTVAAQERPNVVTCSPSPAAPAAETDGASGDEAPDEEYRPGGERLEFEWGTTKSERNRKASSRKASATYYVRHGPEIREKQRIRMAEKRVAAKEKKRQWDPPNKAERALIQGGAAADHTARPEPDIVLRTAAARRRPQANVVPHSPSPAAASDTDGASGDETPDEEYRPGGERSTKKSERNRKASSRKASVTYYARHGPEIREKQRIRMAEKRALIKARRRRWDPPKKTKPAVPEDDAPRSDMADSYRASPPDSDEPWEFEEEDLDGVALAPLSAADWA</sequence>
<proteinExistence type="predicted"/>
<evidence type="ECO:0000313" key="2">
    <source>
        <dbReference type="EMBL" id="KAJ7782473.1"/>
    </source>
</evidence>
<feature type="compositionally biased region" description="Basic and acidic residues" evidence="1">
    <location>
        <begin position="209"/>
        <end position="226"/>
    </location>
</feature>
<feature type="compositionally biased region" description="Basic and acidic residues" evidence="1">
    <location>
        <begin position="80"/>
        <end position="102"/>
    </location>
</feature>
<reference evidence="2" key="1">
    <citation type="submission" date="2023-03" db="EMBL/GenBank/DDBJ databases">
        <title>Massive genome expansion in bonnet fungi (Mycena s.s.) driven by repeated elements and novel gene families across ecological guilds.</title>
        <authorList>
            <consortium name="Lawrence Berkeley National Laboratory"/>
            <person name="Harder C.B."/>
            <person name="Miyauchi S."/>
            <person name="Viragh M."/>
            <person name="Kuo A."/>
            <person name="Thoen E."/>
            <person name="Andreopoulos B."/>
            <person name="Lu D."/>
            <person name="Skrede I."/>
            <person name="Drula E."/>
            <person name="Henrissat B."/>
            <person name="Morin E."/>
            <person name="Kohler A."/>
            <person name="Barry K."/>
            <person name="LaButti K."/>
            <person name="Morin E."/>
            <person name="Salamov A."/>
            <person name="Lipzen A."/>
            <person name="Mereny Z."/>
            <person name="Hegedus B."/>
            <person name="Baldrian P."/>
            <person name="Stursova M."/>
            <person name="Weitz H."/>
            <person name="Taylor A."/>
            <person name="Grigoriev I.V."/>
            <person name="Nagy L.G."/>
            <person name="Martin F."/>
            <person name="Kauserud H."/>
        </authorList>
    </citation>
    <scope>NUCLEOTIDE SEQUENCE</scope>
    <source>
        <strain evidence="2">CBHHK188m</strain>
    </source>
</reference>
<feature type="region of interest" description="Disordered" evidence="1">
    <location>
        <begin position="1"/>
        <end position="306"/>
    </location>
</feature>